<dbReference type="InterPro" id="IPR036397">
    <property type="entry name" value="RNaseH_sf"/>
</dbReference>
<name>A0A9N8VTL8_9GLOM</name>
<dbReference type="Gene3D" id="3.30.420.10">
    <property type="entry name" value="Ribonuclease H-like superfamily/Ribonuclease H"/>
    <property type="match status" value="1"/>
</dbReference>
<keyword evidence="2" id="KW-1185">Reference proteome</keyword>
<proteinExistence type="predicted"/>
<dbReference type="EMBL" id="CAJVPV010000579">
    <property type="protein sequence ID" value="CAG8463913.1"/>
    <property type="molecule type" value="Genomic_DNA"/>
</dbReference>
<dbReference type="SUPFAM" id="SSF53098">
    <property type="entry name" value="Ribonuclease H-like"/>
    <property type="match status" value="1"/>
</dbReference>
<dbReference type="Proteomes" id="UP000789342">
    <property type="component" value="Unassembled WGS sequence"/>
</dbReference>
<gene>
    <name evidence="1" type="ORF">AMORRO_LOCUS1534</name>
</gene>
<comment type="caution">
    <text evidence="1">The sequence shown here is derived from an EMBL/GenBank/DDBJ whole genome shotgun (WGS) entry which is preliminary data.</text>
</comment>
<dbReference type="AlphaFoldDB" id="A0A9N8VTL8"/>
<evidence type="ECO:0000313" key="1">
    <source>
        <dbReference type="EMBL" id="CAG8463913.1"/>
    </source>
</evidence>
<organism evidence="1 2">
    <name type="scientific">Acaulospora morrowiae</name>
    <dbReference type="NCBI Taxonomy" id="94023"/>
    <lineage>
        <taxon>Eukaryota</taxon>
        <taxon>Fungi</taxon>
        <taxon>Fungi incertae sedis</taxon>
        <taxon>Mucoromycota</taxon>
        <taxon>Glomeromycotina</taxon>
        <taxon>Glomeromycetes</taxon>
        <taxon>Diversisporales</taxon>
        <taxon>Acaulosporaceae</taxon>
        <taxon>Acaulospora</taxon>
    </lineage>
</organism>
<dbReference type="OrthoDB" id="2379224at2759"/>
<accession>A0A9N8VTL8</accession>
<dbReference type="GO" id="GO:0003676">
    <property type="term" value="F:nucleic acid binding"/>
    <property type="evidence" value="ECO:0007669"/>
    <property type="project" value="InterPro"/>
</dbReference>
<dbReference type="InterPro" id="IPR012337">
    <property type="entry name" value="RNaseH-like_sf"/>
</dbReference>
<sequence>MAFCGIAELELIIEIDTSKTEKVEQEVVLSNLYYQPNGFFQTPKKMKDACEKADKQLDKILHPIYYSTFPGPRALWERLPKGSASLERVRNWVNSQLIGELHCRPPRIVYAHFTKQRPDYLHQADIMEMPNDHGRRYSLCVIDCASRYKDGRALTRKLSSKVAMAFEDIYNDPNSFLNWPVTLKVGQDTEMKGEVTILFESHGTQIEHTELGHYVSLAFVNSLHSRLRPRLFKGMQRKELIAKRINKDWVKSFRLTIMAINNEKTRHINMKPIDAHLLKKVPLKFQSVPPENDLLPLGIMKKSN</sequence>
<evidence type="ECO:0000313" key="2">
    <source>
        <dbReference type="Proteomes" id="UP000789342"/>
    </source>
</evidence>
<protein>
    <submittedName>
        <fullName evidence="1">2911_t:CDS:1</fullName>
    </submittedName>
</protein>
<reference evidence="1" key="1">
    <citation type="submission" date="2021-06" db="EMBL/GenBank/DDBJ databases">
        <authorList>
            <person name="Kallberg Y."/>
            <person name="Tangrot J."/>
            <person name="Rosling A."/>
        </authorList>
    </citation>
    <scope>NUCLEOTIDE SEQUENCE</scope>
    <source>
        <strain evidence="1">CL551</strain>
    </source>
</reference>